<name>A0ABW6DF45_9BACT</name>
<keyword evidence="5" id="KW-1185">Reference proteome</keyword>
<dbReference type="EMBL" id="JBBKXZ010000002">
    <property type="protein sequence ID" value="MFD3394337.1"/>
    <property type="molecule type" value="Genomic_DNA"/>
</dbReference>
<gene>
    <name evidence="4" type="ORF">U0R10_06870</name>
</gene>
<dbReference type="Pfam" id="PF01408">
    <property type="entry name" value="GFO_IDH_MocA"/>
    <property type="match status" value="1"/>
</dbReference>
<dbReference type="InterPro" id="IPR036291">
    <property type="entry name" value="NAD(P)-bd_dom_sf"/>
</dbReference>
<evidence type="ECO:0000313" key="5">
    <source>
        <dbReference type="Proteomes" id="UP001598138"/>
    </source>
</evidence>
<dbReference type="Proteomes" id="UP001598138">
    <property type="component" value="Unassembled WGS sequence"/>
</dbReference>
<dbReference type="RefSeq" id="WP_377983219.1">
    <property type="nucleotide sequence ID" value="NZ_JBBKXZ010000002.1"/>
</dbReference>
<evidence type="ECO:0000256" key="2">
    <source>
        <dbReference type="ARBA" id="ARBA00023002"/>
    </source>
</evidence>
<protein>
    <submittedName>
        <fullName evidence="4">Gfo/Idh/MocA family oxidoreductase</fullName>
    </submittedName>
</protein>
<dbReference type="Gene3D" id="3.30.360.10">
    <property type="entry name" value="Dihydrodipicolinate Reductase, domain 2"/>
    <property type="match status" value="1"/>
</dbReference>
<dbReference type="Gene3D" id="3.40.50.720">
    <property type="entry name" value="NAD(P)-binding Rossmann-like Domain"/>
    <property type="match status" value="1"/>
</dbReference>
<reference evidence="4 5" key="1">
    <citation type="submission" date="2024-03" db="EMBL/GenBank/DDBJ databases">
        <title>Aquirufa genome sequencing.</title>
        <authorList>
            <person name="Pitt A."/>
            <person name="Hahn M.W."/>
        </authorList>
    </citation>
    <scope>NUCLEOTIDE SEQUENCE [LARGE SCALE GENOMIC DNA]</scope>
    <source>
        <strain evidence="4 5">OSTEICH-129V</strain>
    </source>
</reference>
<dbReference type="PANTHER" id="PTHR43708">
    <property type="entry name" value="CONSERVED EXPRESSED OXIDOREDUCTASE (EUROFUNG)"/>
    <property type="match status" value="1"/>
</dbReference>
<feature type="domain" description="Gfo/Idh/MocA-like oxidoreductase N-terminal" evidence="3">
    <location>
        <begin position="6"/>
        <end position="123"/>
    </location>
</feature>
<proteinExistence type="inferred from homology"/>
<comment type="similarity">
    <text evidence="1">Belongs to the Gfo/Idh/MocA family.</text>
</comment>
<dbReference type="PANTHER" id="PTHR43708:SF5">
    <property type="entry name" value="CONSERVED EXPRESSED OXIDOREDUCTASE (EUROFUNG)-RELATED"/>
    <property type="match status" value="1"/>
</dbReference>
<accession>A0ABW6DF45</accession>
<dbReference type="InterPro" id="IPR051317">
    <property type="entry name" value="Gfo/Idh/MocA_oxidoreduct"/>
</dbReference>
<keyword evidence="2" id="KW-0560">Oxidoreductase</keyword>
<evidence type="ECO:0000259" key="3">
    <source>
        <dbReference type="Pfam" id="PF01408"/>
    </source>
</evidence>
<dbReference type="InterPro" id="IPR000683">
    <property type="entry name" value="Gfo/Idh/MocA-like_OxRdtase_N"/>
</dbReference>
<sequence length="317" mass="36023">MGKKCRVAFVGAGYMTTEHLKSFKDIIDVDLVGIYSRTKSKSIGLANTYGIMHVYDSITEMFLNSKPDLVVISVPELALNGVVQEAFQFSWTCLIEKPAGYNLADAKEILELAHKNASKVFVALNRRHYSSTLEVQKLISESNEPRIILIQDQEDPNSALAAGQPELVTKNWMYANSIHIIDYFQLFARGELVKTEIIEPYDANSPFFVHAKLTFKSGDIGIYQAFWNAPGPWSVVVNTQSKRYEMKPLEKSHVQEYRNRNSIELPVNPWDLEFKPGLRLQAQKVVDSILKSDYISDLPTLEDAYEAMKITHSIYNY</sequence>
<evidence type="ECO:0000313" key="4">
    <source>
        <dbReference type="EMBL" id="MFD3394337.1"/>
    </source>
</evidence>
<organism evidence="4 5">
    <name type="scientific">Aquirufa avitistagni</name>
    <dbReference type="NCBI Taxonomy" id="3104728"/>
    <lineage>
        <taxon>Bacteria</taxon>
        <taxon>Pseudomonadati</taxon>
        <taxon>Bacteroidota</taxon>
        <taxon>Cytophagia</taxon>
        <taxon>Cytophagales</taxon>
        <taxon>Flectobacillaceae</taxon>
        <taxon>Aquirufa</taxon>
    </lineage>
</organism>
<comment type="caution">
    <text evidence="4">The sequence shown here is derived from an EMBL/GenBank/DDBJ whole genome shotgun (WGS) entry which is preliminary data.</text>
</comment>
<evidence type="ECO:0000256" key="1">
    <source>
        <dbReference type="ARBA" id="ARBA00010928"/>
    </source>
</evidence>
<dbReference type="SUPFAM" id="SSF51735">
    <property type="entry name" value="NAD(P)-binding Rossmann-fold domains"/>
    <property type="match status" value="1"/>
</dbReference>